<keyword evidence="3" id="KW-1185">Reference proteome</keyword>
<proteinExistence type="predicted"/>
<comment type="caution">
    <text evidence="2">The sequence shown here is derived from an EMBL/GenBank/DDBJ whole genome shotgun (WGS) entry which is preliminary data.</text>
</comment>
<organism evidence="2 3">
    <name type="scientific">Canariomyces notabilis</name>
    <dbReference type="NCBI Taxonomy" id="2074819"/>
    <lineage>
        <taxon>Eukaryota</taxon>
        <taxon>Fungi</taxon>
        <taxon>Dikarya</taxon>
        <taxon>Ascomycota</taxon>
        <taxon>Pezizomycotina</taxon>
        <taxon>Sordariomycetes</taxon>
        <taxon>Sordariomycetidae</taxon>
        <taxon>Sordariales</taxon>
        <taxon>Chaetomiaceae</taxon>
        <taxon>Canariomyces</taxon>
    </lineage>
</organism>
<dbReference type="AlphaFoldDB" id="A0AAN6TAU6"/>
<evidence type="ECO:0000313" key="3">
    <source>
        <dbReference type="Proteomes" id="UP001302812"/>
    </source>
</evidence>
<gene>
    <name evidence="2" type="ORF">N656DRAFT_770417</name>
</gene>
<feature type="region of interest" description="Disordered" evidence="1">
    <location>
        <begin position="66"/>
        <end position="108"/>
    </location>
</feature>
<reference evidence="2" key="1">
    <citation type="journal article" date="2023" name="Mol. Phylogenet. Evol.">
        <title>Genome-scale phylogeny and comparative genomics of the fungal order Sordariales.</title>
        <authorList>
            <person name="Hensen N."/>
            <person name="Bonometti L."/>
            <person name="Westerberg I."/>
            <person name="Brannstrom I.O."/>
            <person name="Guillou S."/>
            <person name="Cros-Aarteil S."/>
            <person name="Calhoun S."/>
            <person name="Haridas S."/>
            <person name="Kuo A."/>
            <person name="Mondo S."/>
            <person name="Pangilinan J."/>
            <person name="Riley R."/>
            <person name="LaButti K."/>
            <person name="Andreopoulos B."/>
            <person name="Lipzen A."/>
            <person name="Chen C."/>
            <person name="Yan M."/>
            <person name="Daum C."/>
            <person name="Ng V."/>
            <person name="Clum A."/>
            <person name="Steindorff A."/>
            <person name="Ohm R.A."/>
            <person name="Martin F."/>
            <person name="Silar P."/>
            <person name="Natvig D.O."/>
            <person name="Lalanne C."/>
            <person name="Gautier V."/>
            <person name="Ament-Velasquez S.L."/>
            <person name="Kruys A."/>
            <person name="Hutchinson M.I."/>
            <person name="Powell A.J."/>
            <person name="Barry K."/>
            <person name="Miller A.N."/>
            <person name="Grigoriev I.V."/>
            <person name="Debuchy R."/>
            <person name="Gladieux P."/>
            <person name="Hiltunen Thoren M."/>
            <person name="Johannesson H."/>
        </authorList>
    </citation>
    <scope>NUCLEOTIDE SEQUENCE</scope>
    <source>
        <strain evidence="2">CBS 508.74</strain>
    </source>
</reference>
<reference evidence="2" key="2">
    <citation type="submission" date="2023-05" db="EMBL/GenBank/DDBJ databases">
        <authorList>
            <consortium name="Lawrence Berkeley National Laboratory"/>
            <person name="Steindorff A."/>
            <person name="Hensen N."/>
            <person name="Bonometti L."/>
            <person name="Westerberg I."/>
            <person name="Brannstrom I.O."/>
            <person name="Guillou S."/>
            <person name="Cros-Aarteil S."/>
            <person name="Calhoun S."/>
            <person name="Haridas S."/>
            <person name="Kuo A."/>
            <person name="Mondo S."/>
            <person name="Pangilinan J."/>
            <person name="Riley R."/>
            <person name="Labutti K."/>
            <person name="Andreopoulos B."/>
            <person name="Lipzen A."/>
            <person name="Chen C."/>
            <person name="Yanf M."/>
            <person name="Daum C."/>
            <person name="Ng V."/>
            <person name="Clum A."/>
            <person name="Ohm R."/>
            <person name="Martin F."/>
            <person name="Silar P."/>
            <person name="Natvig D."/>
            <person name="Lalanne C."/>
            <person name="Gautier V."/>
            <person name="Ament-Velasquez S.L."/>
            <person name="Kruys A."/>
            <person name="Hutchinson M.I."/>
            <person name="Powell A.J."/>
            <person name="Barry K."/>
            <person name="Miller A.N."/>
            <person name="Grigoriev I.V."/>
            <person name="Debuchy R."/>
            <person name="Gladieux P."/>
            <person name="Thoren M.H."/>
            <person name="Johannesson H."/>
        </authorList>
    </citation>
    <scope>NUCLEOTIDE SEQUENCE</scope>
    <source>
        <strain evidence="2">CBS 508.74</strain>
    </source>
</reference>
<dbReference type="EMBL" id="MU853351">
    <property type="protein sequence ID" value="KAK4110397.1"/>
    <property type="molecule type" value="Genomic_DNA"/>
</dbReference>
<evidence type="ECO:0000313" key="2">
    <source>
        <dbReference type="EMBL" id="KAK4110397.1"/>
    </source>
</evidence>
<dbReference type="GeneID" id="89937900"/>
<dbReference type="RefSeq" id="XP_064667967.1">
    <property type="nucleotide sequence ID" value="XM_064813775.1"/>
</dbReference>
<feature type="compositionally biased region" description="Polar residues" evidence="1">
    <location>
        <begin position="83"/>
        <end position="108"/>
    </location>
</feature>
<protein>
    <submittedName>
        <fullName evidence="2">Uncharacterized protein</fullName>
    </submittedName>
</protein>
<accession>A0AAN6TAU6</accession>
<evidence type="ECO:0000256" key="1">
    <source>
        <dbReference type="SAM" id="MobiDB-lite"/>
    </source>
</evidence>
<feature type="compositionally biased region" description="Low complexity" evidence="1">
    <location>
        <begin position="73"/>
        <end position="82"/>
    </location>
</feature>
<dbReference type="Proteomes" id="UP001302812">
    <property type="component" value="Unassembled WGS sequence"/>
</dbReference>
<name>A0AAN6TAU6_9PEZI</name>
<sequence length="108" mass="11550">MARSLKRSYVDAIVSKSYDANNGWPCTCMWFDICAGKLFYTGKVTDARRCIGGGYTMGSVLIGPASDDKAAPAEEATTTTTALPSNDDTGNTNDHTFISPQKSTSTRP</sequence>
<dbReference type="SUPFAM" id="SSF160991">
    <property type="entry name" value="CV3147-like"/>
    <property type="match status" value="1"/>
</dbReference>